<dbReference type="Proteomes" id="UP001207116">
    <property type="component" value="Unassembled WGS sequence"/>
</dbReference>
<evidence type="ECO:0000313" key="1">
    <source>
        <dbReference type="EMBL" id="MCX2718436.1"/>
    </source>
</evidence>
<accession>A0AAE3MIZ0</accession>
<dbReference type="EMBL" id="JAPFQP010000001">
    <property type="protein sequence ID" value="MCX2718436.1"/>
    <property type="molecule type" value="Genomic_DNA"/>
</dbReference>
<name>A0AAE3MIZ0_9FLAO</name>
<keyword evidence="2" id="KW-1185">Reference proteome</keyword>
<proteinExistence type="predicted"/>
<protein>
    <submittedName>
        <fullName evidence="1">Uncharacterized protein</fullName>
    </submittedName>
</protein>
<dbReference type="AlphaFoldDB" id="A0AAE3MIZ0"/>
<sequence>MIQRKLSLKTVALMATALSSVLMNVTFSQGFEGSYRFPRQVL</sequence>
<comment type="caution">
    <text evidence="1">The sequence shown here is derived from an EMBL/GenBank/DDBJ whole genome shotgun (WGS) entry which is preliminary data.</text>
</comment>
<evidence type="ECO:0000313" key="2">
    <source>
        <dbReference type="Proteomes" id="UP001207116"/>
    </source>
</evidence>
<gene>
    <name evidence="1" type="ORF">OO016_02365</name>
</gene>
<organism evidence="1 2">
    <name type="scientific">Lentiprolixibacter aurantiacus</name>
    <dbReference type="NCBI Taxonomy" id="2993939"/>
    <lineage>
        <taxon>Bacteria</taxon>
        <taxon>Pseudomonadati</taxon>
        <taxon>Bacteroidota</taxon>
        <taxon>Flavobacteriia</taxon>
        <taxon>Flavobacteriales</taxon>
        <taxon>Flavobacteriaceae</taxon>
        <taxon>Lentiprolixibacter</taxon>
    </lineage>
</organism>
<reference evidence="1" key="1">
    <citation type="submission" date="2022-11" db="EMBL/GenBank/DDBJ databases">
        <title>The characterization of three novel Bacteroidetes species and genomic analysis of their roles in tidal elemental geochemical cycles.</title>
        <authorList>
            <person name="Ma K.-J."/>
        </authorList>
    </citation>
    <scope>NUCLEOTIDE SEQUENCE</scope>
    <source>
        <strain evidence="1">M415</strain>
    </source>
</reference>
<dbReference type="RefSeq" id="WP_266010506.1">
    <property type="nucleotide sequence ID" value="NZ_JAPFQP010000001.1"/>
</dbReference>